<sequence>MATSFLVVAFGGGVLAGWATWERTTKATETSAASVHDPQEVKRELKACRRELAKLSRPRATPTAVPTAGEANDAGPESAAKVEALQKEVDACRVRETLVNAHVCGTMRDHITMLSVFLNHSGCVETGGVDEHMVNSFDKCAEFEDFPAHLDEDELDKEERHRIYESKNNRRLSSRESMVGWRDSILEDCRERLVPPEK</sequence>
<reference evidence="2 3" key="1">
    <citation type="submission" date="2022-11" db="EMBL/GenBank/DDBJ databases">
        <title>Minimal conservation of predation-associated metabolite biosynthetic gene clusters underscores biosynthetic potential of Myxococcota including descriptions for ten novel species: Archangium lansinium sp. nov., Myxococcus landrumus sp. nov., Nannocystis bai.</title>
        <authorList>
            <person name="Ahearne A."/>
            <person name="Stevens C."/>
            <person name="Dowd S."/>
        </authorList>
    </citation>
    <scope>NUCLEOTIDE SEQUENCE [LARGE SCALE GENOMIC DNA]</scope>
    <source>
        <strain evidence="2 3">RJM3</strain>
    </source>
</reference>
<feature type="region of interest" description="Disordered" evidence="1">
    <location>
        <begin position="56"/>
        <end position="78"/>
    </location>
</feature>
<accession>A0ABT5ETX9</accession>
<evidence type="ECO:0000313" key="2">
    <source>
        <dbReference type="EMBL" id="MDC0744372.1"/>
    </source>
</evidence>
<evidence type="ECO:0000256" key="1">
    <source>
        <dbReference type="SAM" id="MobiDB-lite"/>
    </source>
</evidence>
<organism evidence="2 3">
    <name type="scientific">Polyangium mundeleinium</name>
    <dbReference type="NCBI Taxonomy" id="2995306"/>
    <lineage>
        <taxon>Bacteria</taxon>
        <taxon>Pseudomonadati</taxon>
        <taxon>Myxococcota</taxon>
        <taxon>Polyangia</taxon>
        <taxon>Polyangiales</taxon>
        <taxon>Polyangiaceae</taxon>
        <taxon>Polyangium</taxon>
    </lineage>
</organism>
<dbReference type="Proteomes" id="UP001221411">
    <property type="component" value="Unassembled WGS sequence"/>
</dbReference>
<keyword evidence="3" id="KW-1185">Reference proteome</keyword>
<protein>
    <submittedName>
        <fullName evidence="2">Uncharacterized protein</fullName>
    </submittedName>
</protein>
<dbReference type="RefSeq" id="WP_271920815.1">
    <property type="nucleotide sequence ID" value="NZ_JAQNDO010000001.1"/>
</dbReference>
<proteinExistence type="predicted"/>
<gene>
    <name evidence="2" type="ORF">POL67_23780</name>
</gene>
<dbReference type="EMBL" id="JAQNDO010000001">
    <property type="protein sequence ID" value="MDC0744372.1"/>
    <property type="molecule type" value="Genomic_DNA"/>
</dbReference>
<comment type="caution">
    <text evidence="2">The sequence shown here is derived from an EMBL/GenBank/DDBJ whole genome shotgun (WGS) entry which is preliminary data.</text>
</comment>
<evidence type="ECO:0000313" key="3">
    <source>
        <dbReference type="Proteomes" id="UP001221411"/>
    </source>
</evidence>
<name>A0ABT5ETX9_9BACT</name>